<accession>A0A2D4MQE5</accession>
<protein>
    <submittedName>
        <fullName evidence="1">Uncharacterized protein</fullName>
    </submittedName>
</protein>
<name>A0A2D4MQE5_9SAUR</name>
<reference evidence="1" key="1">
    <citation type="submission" date="2017-07" db="EMBL/GenBank/DDBJ databases">
        <authorList>
            <person name="Mikheyev A."/>
            <person name="Grau M."/>
        </authorList>
    </citation>
    <scope>NUCLEOTIDE SEQUENCE</scope>
    <source>
        <tissue evidence="1">Venom_gland</tissue>
    </source>
</reference>
<dbReference type="AlphaFoldDB" id="A0A2D4MQE5"/>
<sequence>MSSRVTNGNDICMSLKQHIIFNLMLNPLISINLGKASITDSEMLIGINCTTETLSFITCWQCGQAMILPLPHVMYNSFRTAISGLSGIFSFPIQQDQPEEKKHLQMFSITYTMVGLRMPYLQLYTLPFSVPCLQLYTLPFDIPAYTGVILLF</sequence>
<reference evidence="1" key="2">
    <citation type="submission" date="2017-11" db="EMBL/GenBank/DDBJ databases">
        <title>Coralsnake Venomics: Analyses of Venom Gland Transcriptomes and Proteomes of Six Brazilian Taxa.</title>
        <authorList>
            <person name="Aird S.D."/>
            <person name="Jorge da Silva N."/>
            <person name="Qiu L."/>
            <person name="Villar-Briones A."/>
            <person name="Aparecida-Saddi V."/>
            <person name="Campos-Telles M.P."/>
            <person name="Grau M."/>
            <person name="Mikheyev A.S."/>
        </authorList>
    </citation>
    <scope>NUCLEOTIDE SEQUENCE</scope>
    <source>
        <tissue evidence="1">Venom_gland</tissue>
    </source>
</reference>
<organism evidence="1">
    <name type="scientific">Micrurus spixii</name>
    <name type="common">Amazon coral snake</name>
    <dbReference type="NCBI Taxonomy" id="129469"/>
    <lineage>
        <taxon>Eukaryota</taxon>
        <taxon>Metazoa</taxon>
        <taxon>Chordata</taxon>
        <taxon>Craniata</taxon>
        <taxon>Vertebrata</taxon>
        <taxon>Euteleostomi</taxon>
        <taxon>Lepidosauria</taxon>
        <taxon>Squamata</taxon>
        <taxon>Bifurcata</taxon>
        <taxon>Unidentata</taxon>
        <taxon>Episquamata</taxon>
        <taxon>Toxicofera</taxon>
        <taxon>Serpentes</taxon>
        <taxon>Colubroidea</taxon>
        <taxon>Elapidae</taxon>
        <taxon>Elapinae</taxon>
        <taxon>Micrurus</taxon>
    </lineage>
</organism>
<proteinExistence type="predicted"/>
<evidence type="ECO:0000313" key="1">
    <source>
        <dbReference type="EMBL" id="LAB35605.1"/>
    </source>
</evidence>
<dbReference type="EMBL" id="IACM01121408">
    <property type="protein sequence ID" value="LAB35605.1"/>
    <property type="molecule type" value="Transcribed_RNA"/>
</dbReference>